<dbReference type="AlphaFoldDB" id="A0A812JA89"/>
<evidence type="ECO:0000259" key="4">
    <source>
        <dbReference type="PROSITE" id="PS50305"/>
    </source>
</evidence>
<name>A0A812JA89_9DINO</name>
<dbReference type="GO" id="GO:0070403">
    <property type="term" value="F:NAD+ binding"/>
    <property type="evidence" value="ECO:0007669"/>
    <property type="project" value="InterPro"/>
</dbReference>
<dbReference type="CDD" id="cd00296">
    <property type="entry name" value="SIR2"/>
    <property type="match status" value="1"/>
</dbReference>
<comment type="caution">
    <text evidence="5">The sequence shown here is derived from an EMBL/GenBank/DDBJ whole genome shotgun (WGS) entry which is preliminary data.</text>
</comment>
<keyword evidence="2" id="KW-0520">NAD</keyword>
<dbReference type="PANTHER" id="PTHR11085:SF4">
    <property type="entry name" value="NAD-DEPENDENT PROTEIN DEACYLASE"/>
    <property type="match status" value="1"/>
</dbReference>
<dbReference type="PANTHER" id="PTHR11085">
    <property type="entry name" value="NAD-DEPENDENT PROTEIN DEACYLASE SIRTUIN-5, MITOCHONDRIAL-RELATED"/>
    <property type="match status" value="1"/>
</dbReference>
<dbReference type="Gene3D" id="3.30.1600.10">
    <property type="entry name" value="SIR2/SIRT2 'Small Domain"/>
    <property type="match status" value="1"/>
</dbReference>
<dbReference type="Proteomes" id="UP000604046">
    <property type="component" value="Unassembled WGS sequence"/>
</dbReference>
<dbReference type="SUPFAM" id="SSF52467">
    <property type="entry name" value="DHS-like NAD/FAD-binding domain"/>
    <property type="match status" value="1"/>
</dbReference>
<evidence type="ECO:0000256" key="3">
    <source>
        <dbReference type="PROSITE-ProRule" id="PRU00236"/>
    </source>
</evidence>
<dbReference type="Gene3D" id="3.40.50.1220">
    <property type="entry name" value="TPP-binding domain"/>
    <property type="match status" value="1"/>
</dbReference>
<organism evidence="5 6">
    <name type="scientific">Symbiodinium natans</name>
    <dbReference type="NCBI Taxonomy" id="878477"/>
    <lineage>
        <taxon>Eukaryota</taxon>
        <taxon>Sar</taxon>
        <taxon>Alveolata</taxon>
        <taxon>Dinophyceae</taxon>
        <taxon>Suessiales</taxon>
        <taxon>Symbiodiniaceae</taxon>
        <taxon>Symbiodinium</taxon>
    </lineage>
</organism>
<dbReference type="GO" id="GO:0017136">
    <property type="term" value="F:histone deacetylase activity, NAD-dependent"/>
    <property type="evidence" value="ECO:0007669"/>
    <property type="project" value="TreeGrafter"/>
</dbReference>
<evidence type="ECO:0000313" key="6">
    <source>
        <dbReference type="Proteomes" id="UP000604046"/>
    </source>
</evidence>
<proteinExistence type="predicted"/>
<sequence length="352" mass="38709">MSVDPELVSKIQAASAKASAALGTADALLICTGAGMGVDSGLGTFRGRYAGVWPQLKAMRMDFSEMSQPVFFDCDPRLAWAFWKFRHDAYTLGKPHDGYRLLSQWGQMMRYGCFSVTSNIDGHWERTEGIGEKKLYECHGALTRMQCVDDHGSIWATDPEGKIWRTDPEEIAKIAVPEWDLSPGEQVIVRYSGGEAEAVVQEDGCSLEVNGRPVAAEAVRRKDGPDLLRTFPASPLPLSPEKKPARPNVLMFGDRGVNCAVICQQRRAFQDWLGQIPPSANLVVVEVGAGKAVPTIRHHSERVLEDYPNAKMIRINWDDSDVPQSLKARSVSIGGLGALEVLTRIDRQLSGT</sequence>
<dbReference type="Pfam" id="PF02146">
    <property type="entry name" value="SIR2"/>
    <property type="match status" value="1"/>
</dbReference>
<protein>
    <submittedName>
        <fullName evidence="5">CobB protein</fullName>
    </submittedName>
</protein>
<dbReference type="OrthoDB" id="424302at2759"/>
<evidence type="ECO:0000313" key="5">
    <source>
        <dbReference type="EMBL" id="CAE7204036.1"/>
    </source>
</evidence>
<dbReference type="PROSITE" id="PS50305">
    <property type="entry name" value="SIRTUIN"/>
    <property type="match status" value="1"/>
</dbReference>
<gene>
    <name evidence="5" type="primary">cobB</name>
    <name evidence="5" type="ORF">SNAT2548_LOCUS6311</name>
</gene>
<evidence type="ECO:0000256" key="2">
    <source>
        <dbReference type="ARBA" id="ARBA00023027"/>
    </source>
</evidence>
<dbReference type="InterPro" id="IPR026590">
    <property type="entry name" value="Ssirtuin_cat_dom"/>
</dbReference>
<dbReference type="InterPro" id="IPR003000">
    <property type="entry name" value="Sirtuin"/>
</dbReference>
<comment type="caution">
    <text evidence="3">Lacks conserved residue(s) required for the propagation of feature annotation.</text>
</comment>
<evidence type="ECO:0000256" key="1">
    <source>
        <dbReference type="ARBA" id="ARBA00022679"/>
    </source>
</evidence>
<keyword evidence="1" id="KW-0808">Transferase</keyword>
<dbReference type="EMBL" id="CAJNDS010000418">
    <property type="protein sequence ID" value="CAE7204036.1"/>
    <property type="molecule type" value="Genomic_DNA"/>
</dbReference>
<feature type="domain" description="Deacetylase sirtuin-type" evidence="4">
    <location>
        <begin position="4"/>
        <end position="352"/>
    </location>
</feature>
<reference evidence="5" key="1">
    <citation type="submission" date="2021-02" db="EMBL/GenBank/DDBJ databases">
        <authorList>
            <person name="Dougan E. K."/>
            <person name="Rhodes N."/>
            <person name="Thang M."/>
            <person name="Chan C."/>
        </authorList>
    </citation>
    <scope>NUCLEOTIDE SEQUENCE</scope>
</reference>
<dbReference type="InterPro" id="IPR026591">
    <property type="entry name" value="Sirtuin_cat_small_dom_sf"/>
</dbReference>
<accession>A0A812JA89</accession>
<dbReference type="InterPro" id="IPR029035">
    <property type="entry name" value="DHS-like_NAD/FAD-binding_dom"/>
</dbReference>
<keyword evidence="6" id="KW-1185">Reference proteome</keyword>
<dbReference type="InterPro" id="IPR050134">
    <property type="entry name" value="NAD-dep_sirtuin_deacylases"/>
</dbReference>